<organism evidence="1 2">
    <name type="scientific">Methylobacterium gnaphalii</name>
    <dbReference type="NCBI Taxonomy" id="1010610"/>
    <lineage>
        <taxon>Bacteria</taxon>
        <taxon>Pseudomonadati</taxon>
        <taxon>Pseudomonadota</taxon>
        <taxon>Alphaproteobacteria</taxon>
        <taxon>Hyphomicrobiales</taxon>
        <taxon>Methylobacteriaceae</taxon>
        <taxon>Methylobacterium</taxon>
    </lineage>
</organism>
<gene>
    <name evidence="1" type="ORF">MGN01_36480</name>
</gene>
<reference evidence="1 2" key="1">
    <citation type="submission" date="2019-07" db="EMBL/GenBank/DDBJ databases">
        <title>Whole genome shotgun sequence of Methylobacterium gnaphalii NBRC 107716.</title>
        <authorList>
            <person name="Hosoyama A."/>
            <person name="Uohara A."/>
            <person name="Ohji S."/>
            <person name="Ichikawa N."/>
        </authorList>
    </citation>
    <scope>NUCLEOTIDE SEQUENCE [LARGE SCALE GENOMIC DNA]</scope>
    <source>
        <strain evidence="1 2">NBRC 107716</strain>
    </source>
</reference>
<evidence type="ECO:0000313" key="1">
    <source>
        <dbReference type="EMBL" id="GEP11803.1"/>
    </source>
</evidence>
<dbReference type="Proteomes" id="UP000321750">
    <property type="component" value="Unassembled WGS sequence"/>
</dbReference>
<keyword evidence="2" id="KW-1185">Reference proteome</keyword>
<dbReference type="EMBL" id="BJZV01000023">
    <property type="protein sequence ID" value="GEP11803.1"/>
    <property type="molecule type" value="Genomic_DNA"/>
</dbReference>
<evidence type="ECO:0000313" key="2">
    <source>
        <dbReference type="Proteomes" id="UP000321750"/>
    </source>
</evidence>
<evidence type="ECO:0008006" key="3">
    <source>
        <dbReference type="Google" id="ProtNLM"/>
    </source>
</evidence>
<protein>
    <recommendedName>
        <fullName evidence="3">GIY-YIG domain-containing protein</fullName>
    </recommendedName>
</protein>
<sequence>MSVYVLHFDPPFAHARHYIGFTPDPTVARRVSEHMTCGPRGNPLVKAAIGAGCAVTLAHAFEGEVYGRDFERNLKARRTTRAWCACCGVGAKPVPSPSSISARFRAAKAY</sequence>
<proteinExistence type="predicted"/>
<dbReference type="AlphaFoldDB" id="A0A512JPL3"/>
<accession>A0A512JPL3</accession>
<dbReference type="RefSeq" id="WP_147048214.1">
    <property type="nucleotide sequence ID" value="NZ_BJZV01000023.1"/>
</dbReference>
<name>A0A512JPL3_9HYPH</name>
<dbReference type="OrthoDB" id="7159537at2"/>
<comment type="caution">
    <text evidence="1">The sequence shown here is derived from an EMBL/GenBank/DDBJ whole genome shotgun (WGS) entry which is preliminary data.</text>
</comment>